<comment type="pathway">
    <text evidence="10">Polyol metabolism; 1,2-propanediol degradation.</text>
</comment>
<evidence type="ECO:0000256" key="7">
    <source>
        <dbReference type="ARBA" id="ARBA00022833"/>
    </source>
</evidence>
<dbReference type="GO" id="GO:0016747">
    <property type="term" value="F:acyltransferase activity, transferring groups other than amino-acyl groups"/>
    <property type="evidence" value="ECO:0007669"/>
    <property type="project" value="InterPro"/>
</dbReference>
<keyword evidence="7" id="KW-0862">Zinc</keyword>
<comment type="function">
    <text evidence="10">Involved in 1,2-propanediol (1,2-PD) degradation by catalyzing the conversion of propanoyl-CoA to propanoyl-phosphate.</text>
</comment>
<keyword evidence="8 10" id="KW-0012">Acyltransferase</keyword>
<dbReference type="EC" id="2.3.1.222" evidence="3 10"/>
<proteinExistence type="inferred from homology"/>
<keyword evidence="5 10" id="KW-0808">Transferase</keyword>
<evidence type="ECO:0000256" key="10">
    <source>
        <dbReference type="PIRNR" id="PIRNR010130"/>
    </source>
</evidence>
<dbReference type="InterPro" id="IPR008300">
    <property type="entry name" value="PTAC"/>
</dbReference>
<dbReference type="OrthoDB" id="9784365at2"/>
<dbReference type="PANTHER" id="PTHR39453">
    <property type="entry name" value="PHOSPHATE PROPANOYLTRANSFERASE"/>
    <property type="match status" value="1"/>
</dbReference>
<evidence type="ECO:0000256" key="9">
    <source>
        <dbReference type="ARBA" id="ARBA00047589"/>
    </source>
</evidence>
<dbReference type="NCBIfam" id="NF011652">
    <property type="entry name" value="PRK15070.1"/>
    <property type="match status" value="1"/>
</dbReference>
<comment type="caution">
    <text evidence="11">The sequence shown here is derived from an EMBL/GenBank/DDBJ whole genome shotgun (WGS) entry which is preliminary data.</text>
</comment>
<dbReference type="AlphaFoldDB" id="A0A0L6TZ69"/>
<evidence type="ECO:0000313" key="11">
    <source>
        <dbReference type="EMBL" id="KNZ41357.1"/>
    </source>
</evidence>
<dbReference type="PIRSF" id="PIRSF010130">
    <property type="entry name" value="PduL"/>
    <property type="match status" value="1"/>
</dbReference>
<dbReference type="GO" id="GO:0051144">
    <property type="term" value="P:1,2-propanediol catabolic process"/>
    <property type="evidence" value="ECO:0007669"/>
    <property type="project" value="UniProtKB-UniPathway"/>
</dbReference>
<dbReference type="UniPathway" id="UPA00621"/>
<gene>
    <name evidence="11" type="ORF">AKG39_12090</name>
</gene>
<evidence type="ECO:0000256" key="8">
    <source>
        <dbReference type="ARBA" id="ARBA00023315"/>
    </source>
</evidence>
<dbReference type="GO" id="GO:0046872">
    <property type="term" value="F:metal ion binding"/>
    <property type="evidence" value="ECO:0007669"/>
    <property type="project" value="UniProtKB-KW"/>
</dbReference>
<evidence type="ECO:0000256" key="2">
    <source>
        <dbReference type="ARBA" id="ARBA00007342"/>
    </source>
</evidence>
<evidence type="ECO:0000256" key="3">
    <source>
        <dbReference type="ARBA" id="ARBA00012206"/>
    </source>
</evidence>
<keyword evidence="6" id="KW-0479">Metal-binding</keyword>
<sequence>MNENEKKVIEEIIINTVKKLLVERDCPNRVVLGISNKHMHLTQEDIETLFGKGHTLTNLKDLKQPGQYAAKETVKVIGPKGSFDKVRILGPARPESQIEISLTDARTIGVDAPIHESGKLEGTPGIILEGPCGRIELKKGVMVALRHIHMPLDIAEKLNIKDKDYVSVETEGIRKTIFCNVLARVSEKFDYEMHLDTDEANAAGLNNNDYLKIIPNR</sequence>
<dbReference type="EMBL" id="LGYO01000031">
    <property type="protein sequence ID" value="KNZ41357.1"/>
    <property type="molecule type" value="Genomic_DNA"/>
</dbReference>
<dbReference type="STRING" id="52689.AKG39_12090"/>
<evidence type="ECO:0000313" key="12">
    <source>
        <dbReference type="Proteomes" id="UP000036873"/>
    </source>
</evidence>
<evidence type="ECO:0000256" key="4">
    <source>
        <dbReference type="ARBA" id="ARBA00020837"/>
    </source>
</evidence>
<reference evidence="12" key="1">
    <citation type="submission" date="2015-07" db="EMBL/GenBank/DDBJ databases">
        <title>Draft genome sequence of Acetobacterium bakii DSM 8293, a potential psychrophilic chemical producer through syngas fermentation.</title>
        <authorList>
            <person name="Song Y."/>
            <person name="Hwang S."/>
            <person name="Cho B.-K."/>
        </authorList>
    </citation>
    <scope>NUCLEOTIDE SEQUENCE [LARGE SCALE GENOMIC DNA]</scope>
    <source>
        <strain evidence="12">DSM 8239</strain>
    </source>
</reference>
<evidence type="ECO:0000256" key="1">
    <source>
        <dbReference type="ARBA" id="ARBA00001947"/>
    </source>
</evidence>
<comment type="cofactor">
    <cofactor evidence="1">
        <name>Zn(2+)</name>
        <dbReference type="ChEBI" id="CHEBI:29105"/>
    </cofactor>
</comment>
<dbReference type="PANTHER" id="PTHR39453:SF1">
    <property type="entry name" value="PHOSPHATE PROPANOYLTRANSFERASE"/>
    <property type="match status" value="1"/>
</dbReference>
<evidence type="ECO:0000256" key="6">
    <source>
        <dbReference type="ARBA" id="ARBA00022723"/>
    </source>
</evidence>
<name>A0A0L6TZ69_9FIRM</name>
<comment type="similarity">
    <text evidence="2 10">Belongs to the PduL family.</text>
</comment>
<accession>A0A0L6TZ69</accession>
<dbReference type="Proteomes" id="UP000036873">
    <property type="component" value="Unassembled WGS sequence"/>
</dbReference>
<organism evidence="11 12">
    <name type="scientific">Acetobacterium bakii</name>
    <dbReference type="NCBI Taxonomy" id="52689"/>
    <lineage>
        <taxon>Bacteria</taxon>
        <taxon>Bacillati</taxon>
        <taxon>Bacillota</taxon>
        <taxon>Clostridia</taxon>
        <taxon>Eubacteriales</taxon>
        <taxon>Eubacteriaceae</taxon>
        <taxon>Acetobacterium</taxon>
    </lineage>
</organism>
<dbReference type="RefSeq" id="WP_050740659.1">
    <property type="nucleotide sequence ID" value="NZ_LGYO01000031.1"/>
</dbReference>
<evidence type="ECO:0000256" key="5">
    <source>
        <dbReference type="ARBA" id="ARBA00022679"/>
    </source>
</evidence>
<dbReference type="Pfam" id="PF06130">
    <property type="entry name" value="PTAC"/>
    <property type="match status" value="1"/>
</dbReference>
<comment type="catalytic activity">
    <reaction evidence="9 10">
        <text>propanoyl-CoA + phosphate = propanoyl phosphate + CoA</text>
        <dbReference type="Rhea" id="RHEA:28046"/>
        <dbReference type="ChEBI" id="CHEBI:43474"/>
        <dbReference type="ChEBI" id="CHEBI:57287"/>
        <dbReference type="ChEBI" id="CHEBI:57392"/>
        <dbReference type="ChEBI" id="CHEBI:58933"/>
        <dbReference type="EC" id="2.3.1.222"/>
    </reaction>
</comment>
<protein>
    <recommendedName>
        <fullName evidence="4 10">Phosphate propanoyltransferase</fullName>
        <ecNumber evidence="3 10">2.3.1.222</ecNumber>
    </recommendedName>
</protein>
<keyword evidence="12" id="KW-1185">Reference proteome</keyword>